<protein>
    <submittedName>
        <fullName evidence="3">Uncharacterized protein</fullName>
    </submittedName>
</protein>
<dbReference type="Proteomes" id="UP000256970">
    <property type="component" value="Unassembled WGS sequence"/>
</dbReference>
<name>A0A383W063_TETOB</name>
<keyword evidence="4" id="KW-1185">Reference proteome</keyword>
<evidence type="ECO:0000313" key="3">
    <source>
        <dbReference type="EMBL" id="SZX70492.1"/>
    </source>
</evidence>
<sequence length="195" mass="18977">MNSPPFNWRMRSSGILLAALLALVATGPVVSQNPLDALTNAVQNAASTLAGVVNSTVSAVENAGANVGGAFNRTRDAAGGITSSVGNAFEGARNASSNGVGGLIATVTNITSGAINATRAAAANASTAVASFVNRTMNSTNLLPATGGAGAGANGGQQSEPIQPPWASSAKAVRGARHAAVGLAGVAVALVFNLI</sequence>
<feature type="chain" id="PRO_5016871416" evidence="2">
    <location>
        <begin position="32"/>
        <end position="195"/>
    </location>
</feature>
<proteinExistence type="predicted"/>
<evidence type="ECO:0000313" key="4">
    <source>
        <dbReference type="Proteomes" id="UP000256970"/>
    </source>
</evidence>
<feature type="region of interest" description="Disordered" evidence="1">
    <location>
        <begin position="144"/>
        <end position="167"/>
    </location>
</feature>
<accession>A0A383W063</accession>
<organism evidence="3 4">
    <name type="scientific">Tetradesmus obliquus</name>
    <name type="common">Green alga</name>
    <name type="synonym">Acutodesmus obliquus</name>
    <dbReference type="NCBI Taxonomy" id="3088"/>
    <lineage>
        <taxon>Eukaryota</taxon>
        <taxon>Viridiplantae</taxon>
        <taxon>Chlorophyta</taxon>
        <taxon>core chlorophytes</taxon>
        <taxon>Chlorophyceae</taxon>
        <taxon>CS clade</taxon>
        <taxon>Sphaeropleales</taxon>
        <taxon>Scenedesmaceae</taxon>
        <taxon>Tetradesmus</taxon>
    </lineage>
</organism>
<reference evidence="3 4" key="1">
    <citation type="submission" date="2016-10" db="EMBL/GenBank/DDBJ databases">
        <authorList>
            <person name="Cai Z."/>
        </authorList>
    </citation>
    <scope>NUCLEOTIDE SEQUENCE [LARGE SCALE GENOMIC DNA]</scope>
</reference>
<evidence type="ECO:0000256" key="1">
    <source>
        <dbReference type="SAM" id="MobiDB-lite"/>
    </source>
</evidence>
<gene>
    <name evidence="3" type="ORF">BQ4739_LOCUS10704</name>
</gene>
<keyword evidence="2" id="KW-0732">Signal</keyword>
<dbReference type="EMBL" id="FNXT01000991">
    <property type="protein sequence ID" value="SZX70492.1"/>
    <property type="molecule type" value="Genomic_DNA"/>
</dbReference>
<evidence type="ECO:0000256" key="2">
    <source>
        <dbReference type="SAM" id="SignalP"/>
    </source>
</evidence>
<dbReference type="AlphaFoldDB" id="A0A383W063"/>
<feature type="signal peptide" evidence="2">
    <location>
        <begin position="1"/>
        <end position="31"/>
    </location>
</feature>